<evidence type="ECO:0000256" key="9">
    <source>
        <dbReference type="ARBA" id="ARBA00023163"/>
    </source>
</evidence>
<evidence type="ECO:0000259" key="14">
    <source>
        <dbReference type="PROSITE" id="PS50114"/>
    </source>
</evidence>
<name>A0A850UJY1_9CORV</name>
<reference evidence="15" key="1">
    <citation type="submission" date="2019-10" db="EMBL/GenBank/DDBJ databases">
        <title>Bird 10,000 Genomes (B10K) Project - Family phase.</title>
        <authorList>
            <person name="Zhang G."/>
        </authorList>
    </citation>
    <scope>NUCLEOTIDE SEQUENCE</scope>
    <source>
        <strain evidence="15">B10K-IZ-033-78</strain>
        <tissue evidence="15">Muscle</tissue>
    </source>
</reference>
<evidence type="ECO:0000313" key="15">
    <source>
        <dbReference type="EMBL" id="NWH30212.1"/>
    </source>
</evidence>
<comment type="caution">
    <text evidence="15">The sequence shown here is derived from an EMBL/GenBank/DDBJ whole genome shotgun (WGS) entry which is preliminary data.</text>
</comment>
<dbReference type="Pfam" id="PF05349">
    <property type="entry name" value="GATA-N"/>
    <property type="match status" value="1"/>
</dbReference>
<dbReference type="GO" id="GO:0045165">
    <property type="term" value="P:cell fate commitment"/>
    <property type="evidence" value="ECO:0007669"/>
    <property type="project" value="TreeGrafter"/>
</dbReference>
<keyword evidence="10" id="KW-0539">Nucleus</keyword>
<evidence type="ECO:0000256" key="3">
    <source>
        <dbReference type="ARBA" id="ARBA00022737"/>
    </source>
</evidence>
<dbReference type="SUPFAM" id="SSF57716">
    <property type="entry name" value="Glucocorticoid receptor-like (DNA-binding domain)"/>
    <property type="match status" value="1"/>
</dbReference>
<feature type="domain" description="GATA-type" evidence="14">
    <location>
        <begin position="266"/>
        <end position="319"/>
    </location>
</feature>
<evidence type="ECO:0000256" key="12">
    <source>
        <dbReference type="SAM" id="MobiDB-lite"/>
    </source>
</evidence>
<feature type="signal peptide" evidence="13">
    <location>
        <begin position="1"/>
        <end position="20"/>
    </location>
</feature>
<dbReference type="SMART" id="SM00401">
    <property type="entry name" value="ZnF_GATA"/>
    <property type="match status" value="1"/>
</dbReference>
<dbReference type="InterPro" id="IPR000679">
    <property type="entry name" value="Znf_GATA"/>
</dbReference>
<feature type="compositionally biased region" description="Basic residues" evidence="12">
    <location>
        <begin position="318"/>
        <end position="327"/>
    </location>
</feature>
<feature type="region of interest" description="Disordered" evidence="12">
    <location>
        <begin position="313"/>
        <end position="394"/>
    </location>
</feature>
<keyword evidence="6" id="KW-0805">Transcription regulation</keyword>
<dbReference type="PROSITE" id="PS50114">
    <property type="entry name" value="GATA_ZN_FINGER_2"/>
    <property type="match status" value="1"/>
</dbReference>
<feature type="non-terminal residue" evidence="15">
    <location>
        <position position="424"/>
    </location>
</feature>
<dbReference type="PROSITE" id="PS00344">
    <property type="entry name" value="GATA_ZN_FINGER_1"/>
    <property type="match status" value="1"/>
</dbReference>
<evidence type="ECO:0000256" key="11">
    <source>
        <dbReference type="PIRSR" id="PIRSR003028-1"/>
    </source>
</evidence>
<feature type="compositionally biased region" description="Low complexity" evidence="12">
    <location>
        <begin position="336"/>
        <end position="388"/>
    </location>
</feature>
<keyword evidence="13" id="KW-0732">Signal</keyword>
<dbReference type="GO" id="GO:0000981">
    <property type="term" value="F:DNA-binding transcription factor activity, RNA polymerase II-specific"/>
    <property type="evidence" value="ECO:0007669"/>
    <property type="project" value="InterPro"/>
</dbReference>
<dbReference type="InterPro" id="IPR008013">
    <property type="entry name" value="GATA_N"/>
</dbReference>
<dbReference type="GO" id="GO:0000978">
    <property type="term" value="F:RNA polymerase II cis-regulatory region sequence-specific DNA binding"/>
    <property type="evidence" value="ECO:0007669"/>
    <property type="project" value="TreeGrafter"/>
</dbReference>
<dbReference type="GO" id="GO:0000122">
    <property type="term" value="P:negative regulation of transcription by RNA polymerase II"/>
    <property type="evidence" value="ECO:0007669"/>
    <property type="project" value="TreeGrafter"/>
</dbReference>
<protein>
    <submittedName>
        <fullName evidence="15">GATA6 factor</fullName>
    </submittedName>
</protein>
<dbReference type="AlphaFoldDB" id="A0A850UJY1"/>
<dbReference type="EMBL" id="WEIW01000097">
    <property type="protein sequence ID" value="NWH30212.1"/>
    <property type="molecule type" value="Genomic_DNA"/>
</dbReference>
<dbReference type="PIRSF" id="PIRSF003028">
    <property type="entry name" value="TF_GATA_4/5/6"/>
    <property type="match status" value="1"/>
</dbReference>
<evidence type="ECO:0000256" key="13">
    <source>
        <dbReference type="SAM" id="SignalP"/>
    </source>
</evidence>
<dbReference type="GO" id="GO:0045944">
    <property type="term" value="P:positive regulation of transcription by RNA polymerase II"/>
    <property type="evidence" value="ECO:0007669"/>
    <property type="project" value="TreeGrafter"/>
</dbReference>
<accession>A0A850UJY1</accession>
<feature type="zinc finger region" description="GATA-type 2" evidence="11">
    <location>
        <begin position="272"/>
        <end position="296"/>
    </location>
</feature>
<evidence type="ECO:0000256" key="7">
    <source>
        <dbReference type="ARBA" id="ARBA00023125"/>
    </source>
</evidence>
<dbReference type="PANTHER" id="PTHR10071:SF23">
    <property type="entry name" value="TRANSCRIPTION FACTOR GATA-6"/>
    <property type="match status" value="1"/>
</dbReference>
<keyword evidence="3" id="KW-0677">Repeat</keyword>
<dbReference type="FunFam" id="3.30.50.10:FF:000032">
    <property type="entry name" value="Transcription factor GATA-3"/>
    <property type="match status" value="1"/>
</dbReference>
<keyword evidence="5 11" id="KW-0862">Zinc</keyword>
<evidence type="ECO:0000256" key="4">
    <source>
        <dbReference type="ARBA" id="ARBA00022771"/>
    </source>
</evidence>
<dbReference type="InterPro" id="IPR013088">
    <property type="entry name" value="Znf_NHR/GATA"/>
</dbReference>
<feature type="chain" id="PRO_5032512292" evidence="13">
    <location>
        <begin position="21"/>
        <end position="424"/>
    </location>
</feature>
<dbReference type="Gene3D" id="3.30.50.10">
    <property type="entry name" value="Erythroid Transcription Factor GATA-1, subunit A"/>
    <property type="match status" value="1"/>
</dbReference>
<evidence type="ECO:0000256" key="2">
    <source>
        <dbReference type="ARBA" id="ARBA00022723"/>
    </source>
</evidence>
<organism evidence="15 16">
    <name type="scientific">Chloropsis hardwickii</name>
    <dbReference type="NCBI Taxonomy" id="667144"/>
    <lineage>
        <taxon>Eukaryota</taxon>
        <taxon>Metazoa</taxon>
        <taxon>Chordata</taxon>
        <taxon>Craniata</taxon>
        <taxon>Vertebrata</taxon>
        <taxon>Euteleostomi</taxon>
        <taxon>Archelosauria</taxon>
        <taxon>Archosauria</taxon>
        <taxon>Dinosauria</taxon>
        <taxon>Saurischia</taxon>
        <taxon>Theropoda</taxon>
        <taxon>Coelurosauria</taxon>
        <taxon>Aves</taxon>
        <taxon>Neognathae</taxon>
        <taxon>Neoaves</taxon>
        <taxon>Telluraves</taxon>
        <taxon>Australaves</taxon>
        <taxon>Passeriformes</taxon>
        <taxon>Corvoidea</taxon>
        <taxon>Irenidae</taxon>
        <taxon>Chloropsis</taxon>
    </lineage>
</organism>
<sequence length="424" mass="45189">SWEDILLFVFFFFFYKLIWSSRGPKLSALGAEQPEEMYQTLAISAAQGPTPYDGSPGGFMHSTPSSPVYVPTTRVGSMLPTLPYLQGSGAAQPSHPGGGHAVWSQPAAESFFFCFFGGSHPSGRFPYSPSPPVANGASREPGAYSNSLGARDQYSPLARPLNGSYPGPYTSFFFSFFAPAWPTAPFENSMLHCLQGRAAPIPVRAPSAGRSRFFFVFFRAGRVAACRGCPLEFFFCFFRCRGAAVGPPQRGVRWPGVGGRRAPSSRRMGLSCANCHTTTTTLWRRNAEGEPVCNACGLYMKLHGVPRPLAMKKEGIQTRKRKPKNINKSKACSGNSTTAVPMTPTSTSSTNSDDCSKTASPSAQTAASGASSSVMSGPGESTSPESSSLKYSGQDGLYTGVSLTSTAEVTASVRQDPWCALALA</sequence>
<dbReference type="Pfam" id="PF00320">
    <property type="entry name" value="GATA"/>
    <property type="match status" value="1"/>
</dbReference>
<dbReference type="Proteomes" id="UP000640999">
    <property type="component" value="Unassembled WGS sequence"/>
</dbReference>
<dbReference type="CDD" id="cd00202">
    <property type="entry name" value="ZnF_GATA"/>
    <property type="match status" value="1"/>
</dbReference>
<feature type="non-terminal residue" evidence="15">
    <location>
        <position position="1"/>
    </location>
</feature>
<comment type="subcellular location">
    <subcellularLocation>
        <location evidence="1">Nucleus</location>
    </subcellularLocation>
</comment>
<dbReference type="GO" id="GO:0005634">
    <property type="term" value="C:nucleus"/>
    <property type="evidence" value="ECO:0007669"/>
    <property type="project" value="UniProtKB-SubCell"/>
</dbReference>
<dbReference type="GO" id="GO:0030855">
    <property type="term" value="P:epithelial cell differentiation"/>
    <property type="evidence" value="ECO:0007669"/>
    <property type="project" value="TreeGrafter"/>
</dbReference>
<proteinExistence type="predicted"/>
<evidence type="ECO:0000313" key="16">
    <source>
        <dbReference type="Proteomes" id="UP000640999"/>
    </source>
</evidence>
<dbReference type="PANTHER" id="PTHR10071">
    <property type="entry name" value="TRANSCRIPTION FACTOR GATA FAMILY MEMBER"/>
    <property type="match status" value="1"/>
</dbReference>
<keyword evidence="7" id="KW-0238">DNA-binding</keyword>
<keyword evidence="9" id="KW-0804">Transcription</keyword>
<keyword evidence="4 11" id="KW-0863">Zinc-finger</keyword>
<dbReference type="InterPro" id="IPR039355">
    <property type="entry name" value="Transcription_factor_GATA"/>
</dbReference>
<dbReference type="PRINTS" id="PR00619">
    <property type="entry name" value="GATAZNFINGER"/>
</dbReference>
<dbReference type="InterPro" id="IPR016375">
    <property type="entry name" value="TF_GATA_4/5/6"/>
</dbReference>
<dbReference type="GO" id="GO:0008270">
    <property type="term" value="F:zinc ion binding"/>
    <property type="evidence" value="ECO:0007669"/>
    <property type="project" value="UniProtKB-KW"/>
</dbReference>
<evidence type="ECO:0000256" key="5">
    <source>
        <dbReference type="ARBA" id="ARBA00022833"/>
    </source>
</evidence>
<dbReference type="OrthoDB" id="515401at2759"/>
<gene>
    <name evidence="15" type="primary">Gata6</name>
    <name evidence="15" type="ORF">CHLHAR_R07231</name>
</gene>
<evidence type="ECO:0000256" key="8">
    <source>
        <dbReference type="ARBA" id="ARBA00023159"/>
    </source>
</evidence>
<evidence type="ECO:0000256" key="10">
    <source>
        <dbReference type="ARBA" id="ARBA00023242"/>
    </source>
</evidence>
<keyword evidence="8" id="KW-0010">Activator</keyword>
<evidence type="ECO:0000256" key="1">
    <source>
        <dbReference type="ARBA" id="ARBA00004123"/>
    </source>
</evidence>
<evidence type="ECO:0000256" key="6">
    <source>
        <dbReference type="ARBA" id="ARBA00023015"/>
    </source>
</evidence>
<keyword evidence="16" id="KW-1185">Reference proteome</keyword>
<keyword evidence="2 11" id="KW-0479">Metal-binding</keyword>